<comment type="caution">
    <text evidence="1">The sequence shown here is derived from an EMBL/GenBank/DDBJ whole genome shotgun (WGS) entry which is preliminary data.</text>
</comment>
<dbReference type="Proteomes" id="UP001595420">
    <property type="component" value="Unassembled WGS sequence"/>
</dbReference>
<proteinExistence type="predicted"/>
<name>A0ABV7BNB8_9PROT</name>
<protein>
    <recommendedName>
        <fullName evidence="3">Glyoxalase-like domain-containing protein</fullName>
    </recommendedName>
</protein>
<gene>
    <name evidence="1" type="ORF">ACFOD3_04540</name>
</gene>
<evidence type="ECO:0008006" key="3">
    <source>
        <dbReference type="Google" id="ProtNLM"/>
    </source>
</evidence>
<keyword evidence="2" id="KW-1185">Reference proteome</keyword>
<dbReference type="RefSeq" id="WP_216834989.1">
    <property type="nucleotide sequence ID" value="NZ_JAFNJS010000001.1"/>
</dbReference>
<evidence type="ECO:0000313" key="2">
    <source>
        <dbReference type="Proteomes" id="UP001595420"/>
    </source>
</evidence>
<sequence>MSGRHPSRAGAAQGASGLFTITLIKPGPGRGILEHWAYDDRAHALDEIGWLAERVAPGTELVLRDPEGNDLFRVARTA</sequence>
<dbReference type="EMBL" id="JBHRSB010000001">
    <property type="protein sequence ID" value="MFC2999150.1"/>
    <property type="molecule type" value="Genomic_DNA"/>
</dbReference>
<organism evidence="1 2">
    <name type="scientific">Falsiroseomonas tokyonensis</name>
    <dbReference type="NCBI Taxonomy" id="430521"/>
    <lineage>
        <taxon>Bacteria</taxon>
        <taxon>Pseudomonadati</taxon>
        <taxon>Pseudomonadota</taxon>
        <taxon>Alphaproteobacteria</taxon>
        <taxon>Acetobacterales</taxon>
        <taxon>Roseomonadaceae</taxon>
        <taxon>Falsiroseomonas</taxon>
    </lineage>
</organism>
<accession>A0ABV7BNB8</accession>
<reference evidence="2" key="1">
    <citation type="journal article" date="2019" name="Int. J. Syst. Evol. Microbiol.">
        <title>The Global Catalogue of Microorganisms (GCM) 10K type strain sequencing project: providing services to taxonomists for standard genome sequencing and annotation.</title>
        <authorList>
            <consortium name="The Broad Institute Genomics Platform"/>
            <consortium name="The Broad Institute Genome Sequencing Center for Infectious Disease"/>
            <person name="Wu L."/>
            <person name="Ma J."/>
        </authorList>
    </citation>
    <scope>NUCLEOTIDE SEQUENCE [LARGE SCALE GENOMIC DNA]</scope>
    <source>
        <strain evidence="2">CGMCC 1.16855</strain>
    </source>
</reference>
<evidence type="ECO:0000313" key="1">
    <source>
        <dbReference type="EMBL" id="MFC2999150.1"/>
    </source>
</evidence>